<dbReference type="InterPro" id="IPR010627">
    <property type="entry name" value="Prepilin_pept_A24_N"/>
</dbReference>
<dbReference type="EC" id="3.4.23.43" evidence="9"/>
<protein>
    <recommendedName>
        <fullName evidence="9">Prepilin leader peptidase/N-methyltransferase</fullName>
        <ecNumber evidence="9">2.1.1.-</ecNumber>
        <ecNumber evidence="9">3.4.23.43</ecNumber>
    </recommendedName>
</protein>
<dbReference type="InterPro" id="IPR014032">
    <property type="entry name" value="Peptidase_A24A_bac"/>
</dbReference>
<dbReference type="PANTHER" id="PTHR30487">
    <property type="entry name" value="TYPE 4 PREPILIN-LIKE PROTEINS LEADER PEPTIDE-PROCESSING ENZYME"/>
    <property type="match status" value="1"/>
</dbReference>
<feature type="domain" description="Prepilin peptidase A24 N-terminal" evidence="12">
    <location>
        <begin position="20"/>
        <end position="103"/>
    </location>
</feature>
<keyword evidence="5 9" id="KW-0812">Transmembrane</keyword>
<evidence type="ECO:0000256" key="4">
    <source>
        <dbReference type="ARBA" id="ARBA00022519"/>
    </source>
</evidence>
<dbReference type="InterPro" id="IPR000045">
    <property type="entry name" value="Prepilin_IV_endopep_pep"/>
</dbReference>
<dbReference type="InterPro" id="IPR050882">
    <property type="entry name" value="Prepilin_peptidase/N-MTase"/>
</dbReference>
<feature type="transmembrane region" description="Helical" evidence="10">
    <location>
        <begin position="12"/>
        <end position="32"/>
    </location>
</feature>
<feature type="transmembrane region" description="Helical" evidence="10">
    <location>
        <begin position="238"/>
        <end position="261"/>
    </location>
</feature>
<proteinExistence type="inferred from homology"/>
<comment type="function">
    <text evidence="9">Plays an essential role in type IV pili and type II pseudopili formation by proteolytically removing the leader sequence from substrate proteins and subsequently monomethylating the alpha-amino group of the newly exposed N-terminal phenylalanine.</text>
</comment>
<evidence type="ECO:0000256" key="5">
    <source>
        <dbReference type="ARBA" id="ARBA00022692"/>
    </source>
</evidence>
<evidence type="ECO:0000256" key="8">
    <source>
        <dbReference type="RuleBase" id="RU003793"/>
    </source>
</evidence>
<dbReference type="Gene3D" id="1.20.120.1220">
    <property type="match status" value="1"/>
</dbReference>
<dbReference type="EMBL" id="CP026538">
    <property type="protein sequence ID" value="QAZ69447.1"/>
    <property type="molecule type" value="Genomic_DNA"/>
</dbReference>
<dbReference type="GO" id="GO:0008168">
    <property type="term" value="F:methyltransferase activity"/>
    <property type="evidence" value="ECO:0007669"/>
    <property type="project" value="UniProtKB-KW"/>
</dbReference>
<feature type="transmembrane region" description="Helical" evidence="10">
    <location>
        <begin position="109"/>
        <end position="132"/>
    </location>
</feature>
<keyword evidence="7 10" id="KW-0472">Membrane</keyword>
<keyword evidence="3" id="KW-1003">Cell membrane</keyword>
<evidence type="ECO:0000256" key="7">
    <source>
        <dbReference type="ARBA" id="ARBA00023136"/>
    </source>
</evidence>
<dbReference type="Pfam" id="PF01478">
    <property type="entry name" value="Peptidase_A24"/>
    <property type="match status" value="1"/>
</dbReference>
<feature type="transmembrane region" description="Helical" evidence="10">
    <location>
        <begin position="153"/>
        <end position="177"/>
    </location>
</feature>
<dbReference type="RefSeq" id="WP_129355801.1">
    <property type="nucleotide sequence ID" value="NZ_CP026538.1"/>
</dbReference>
<gene>
    <name evidence="13" type="ORF">C3Y92_05440</name>
</gene>
<dbReference type="GO" id="GO:0004190">
    <property type="term" value="F:aspartic-type endopeptidase activity"/>
    <property type="evidence" value="ECO:0007669"/>
    <property type="project" value="UniProtKB-EC"/>
</dbReference>
<keyword evidence="9" id="KW-0489">Methyltransferase</keyword>
<evidence type="ECO:0000256" key="9">
    <source>
        <dbReference type="RuleBase" id="RU003794"/>
    </source>
</evidence>
<keyword evidence="9" id="KW-0378">Hydrolase</keyword>
<feature type="transmembrane region" description="Helical" evidence="10">
    <location>
        <begin position="197"/>
        <end position="226"/>
    </location>
</feature>
<evidence type="ECO:0000256" key="6">
    <source>
        <dbReference type="ARBA" id="ARBA00022989"/>
    </source>
</evidence>
<dbReference type="Proteomes" id="UP000293296">
    <property type="component" value="Chromosome"/>
</dbReference>
<comment type="catalytic activity">
    <reaction evidence="9">
        <text>Typically cleaves a -Gly-|-Phe- bond to release an N-terminal, basic peptide of 5-8 residues from type IV prepilin, and then N-methylates the new N-terminal amino group, the methyl donor being S-adenosyl-L-methionine.</text>
        <dbReference type="EC" id="3.4.23.43"/>
    </reaction>
</comment>
<keyword evidence="4" id="KW-0997">Cell inner membrane</keyword>
<evidence type="ECO:0000313" key="14">
    <source>
        <dbReference type="Proteomes" id="UP000293296"/>
    </source>
</evidence>
<evidence type="ECO:0000256" key="10">
    <source>
        <dbReference type="SAM" id="Phobius"/>
    </source>
</evidence>
<evidence type="ECO:0000256" key="3">
    <source>
        <dbReference type="ARBA" id="ARBA00022475"/>
    </source>
</evidence>
<evidence type="ECO:0000256" key="2">
    <source>
        <dbReference type="ARBA" id="ARBA00005801"/>
    </source>
</evidence>
<comment type="similarity">
    <text evidence="2 8">Belongs to the peptidase A24 family.</text>
</comment>
<dbReference type="OrthoDB" id="9789291at2"/>
<dbReference type="PRINTS" id="PR00864">
    <property type="entry name" value="PREPILNPTASE"/>
</dbReference>
<organism evidence="13 14">
    <name type="scientific">Solidesulfovibrio carbinolicus</name>
    <dbReference type="NCBI Taxonomy" id="296842"/>
    <lineage>
        <taxon>Bacteria</taxon>
        <taxon>Pseudomonadati</taxon>
        <taxon>Thermodesulfobacteriota</taxon>
        <taxon>Desulfovibrionia</taxon>
        <taxon>Desulfovibrionales</taxon>
        <taxon>Desulfovibrionaceae</taxon>
        <taxon>Solidesulfovibrio</taxon>
    </lineage>
</organism>
<sequence>MTAAIDIALFPYAFPAAAALLGLVLGSFYSVCVSRGIRETSIVSPPSHCPECGHRLRPWELVPVVSYLLLRGRCAACRKPISPLYPLIELASAAWATLCALHFGPSWFFLGYLALGGLFIIASGIDFAVYLLPNYLTYPAAVLGLALGALDPAIGPVLAGVGAALGFGVFWLLAAAYRTAKGVDGLGGGDVKLMLSIGGAVGGLGLPYAVLMGSLAALVASPYYVLGRGKDRQMPIPFGPFLCLGGMAQMLYGQEIFALLAGR</sequence>
<evidence type="ECO:0000256" key="1">
    <source>
        <dbReference type="ARBA" id="ARBA00004429"/>
    </source>
</evidence>
<keyword evidence="9" id="KW-0511">Multifunctional enzyme</keyword>
<dbReference type="Pfam" id="PF06750">
    <property type="entry name" value="A24_N_bact"/>
    <property type="match status" value="1"/>
</dbReference>
<keyword evidence="9" id="KW-0645">Protease</keyword>
<accession>A0A4P6HQ61</accession>
<dbReference type="PANTHER" id="PTHR30487:SF0">
    <property type="entry name" value="PREPILIN LEADER PEPTIDASE_N-METHYLTRANSFERASE-RELATED"/>
    <property type="match status" value="1"/>
</dbReference>
<dbReference type="AlphaFoldDB" id="A0A4P6HQ61"/>
<feature type="domain" description="Prepilin type IV endopeptidase peptidase" evidence="11">
    <location>
        <begin position="114"/>
        <end position="219"/>
    </location>
</feature>
<dbReference type="GO" id="GO:0005886">
    <property type="term" value="C:plasma membrane"/>
    <property type="evidence" value="ECO:0007669"/>
    <property type="project" value="UniProtKB-SubCell"/>
</dbReference>
<comment type="subcellular location">
    <subcellularLocation>
        <location evidence="1">Cell inner membrane</location>
        <topology evidence="1">Multi-pass membrane protein</topology>
    </subcellularLocation>
    <subcellularLocation>
        <location evidence="9">Cell membrane</location>
        <topology evidence="9">Multi-pass membrane protein</topology>
    </subcellularLocation>
</comment>
<keyword evidence="9" id="KW-0808">Transferase</keyword>
<keyword evidence="6 10" id="KW-1133">Transmembrane helix</keyword>
<dbReference type="GO" id="GO:0032259">
    <property type="term" value="P:methylation"/>
    <property type="evidence" value="ECO:0007669"/>
    <property type="project" value="UniProtKB-KW"/>
</dbReference>
<evidence type="ECO:0000313" key="13">
    <source>
        <dbReference type="EMBL" id="QAZ69447.1"/>
    </source>
</evidence>
<dbReference type="KEGG" id="dcb:C3Y92_05440"/>
<evidence type="ECO:0000259" key="11">
    <source>
        <dbReference type="Pfam" id="PF01478"/>
    </source>
</evidence>
<evidence type="ECO:0000259" key="12">
    <source>
        <dbReference type="Pfam" id="PF06750"/>
    </source>
</evidence>
<reference evidence="13 14" key="1">
    <citation type="submission" date="2018-02" db="EMBL/GenBank/DDBJ databases">
        <title>Genome sequence of Desulfovibrio carbinolicus DSM 3852.</title>
        <authorList>
            <person name="Wilbanks E."/>
            <person name="Skennerton C.T."/>
            <person name="Orphan V.J."/>
        </authorList>
    </citation>
    <scope>NUCLEOTIDE SEQUENCE [LARGE SCALE GENOMIC DNA]</scope>
    <source>
        <strain evidence="13 14">DSM 3852</strain>
    </source>
</reference>
<keyword evidence="14" id="KW-1185">Reference proteome</keyword>
<name>A0A4P6HQ61_9BACT</name>
<dbReference type="EC" id="2.1.1.-" evidence="9"/>
<dbReference type="GO" id="GO:0006465">
    <property type="term" value="P:signal peptide processing"/>
    <property type="evidence" value="ECO:0007669"/>
    <property type="project" value="TreeGrafter"/>
</dbReference>